<name>A0A914QLR3_9BILA</name>
<protein>
    <submittedName>
        <fullName evidence="3">Peptidase C1A papain C-terminal domain-containing protein</fullName>
    </submittedName>
</protein>
<dbReference type="Proteomes" id="UP000887578">
    <property type="component" value="Unplaced"/>
</dbReference>
<dbReference type="GO" id="GO:0008234">
    <property type="term" value="F:cysteine-type peptidase activity"/>
    <property type="evidence" value="ECO:0007669"/>
    <property type="project" value="InterPro"/>
</dbReference>
<dbReference type="AlphaFoldDB" id="A0A914QLR3"/>
<evidence type="ECO:0000313" key="3">
    <source>
        <dbReference type="WBParaSite" id="PDA_v2.g28278.t1"/>
    </source>
</evidence>
<proteinExistence type="predicted"/>
<dbReference type="GO" id="GO:0006508">
    <property type="term" value="P:proteolysis"/>
    <property type="evidence" value="ECO:0007669"/>
    <property type="project" value="InterPro"/>
</dbReference>
<sequence length="112" mass="12975">MYQKTTNGCHRVTHGETFDQSFHSSKCIKECQVGYEKSYKYDKFYGKTSYSVAKNAEDIQKELMTHGPIQVSVEIYEDFFYYKYGIYFHQGGKLKMGHSVKLSGWGEDNGIP</sequence>
<evidence type="ECO:0000259" key="1">
    <source>
        <dbReference type="Pfam" id="PF00112"/>
    </source>
</evidence>
<accession>A0A914QLR3</accession>
<dbReference type="Gene3D" id="3.90.70.10">
    <property type="entry name" value="Cysteine proteinases"/>
    <property type="match status" value="1"/>
</dbReference>
<reference evidence="3" key="1">
    <citation type="submission" date="2022-11" db="UniProtKB">
        <authorList>
            <consortium name="WormBaseParasite"/>
        </authorList>
    </citation>
    <scope>IDENTIFICATION</scope>
</reference>
<dbReference type="WBParaSite" id="PDA_v2.g28278.t1">
    <property type="protein sequence ID" value="PDA_v2.g28278.t1"/>
    <property type="gene ID" value="PDA_v2.g28278"/>
</dbReference>
<feature type="domain" description="Peptidase C1A papain C-terminal" evidence="1">
    <location>
        <begin position="27"/>
        <end position="111"/>
    </location>
</feature>
<dbReference type="InterPro" id="IPR000668">
    <property type="entry name" value="Peptidase_C1A_C"/>
</dbReference>
<dbReference type="InterPro" id="IPR038765">
    <property type="entry name" value="Papain-like_cys_pep_sf"/>
</dbReference>
<dbReference type="Pfam" id="PF00112">
    <property type="entry name" value="Peptidase_C1"/>
    <property type="match status" value="1"/>
</dbReference>
<keyword evidence="2" id="KW-1185">Reference proteome</keyword>
<organism evidence="2 3">
    <name type="scientific">Panagrolaimus davidi</name>
    <dbReference type="NCBI Taxonomy" id="227884"/>
    <lineage>
        <taxon>Eukaryota</taxon>
        <taxon>Metazoa</taxon>
        <taxon>Ecdysozoa</taxon>
        <taxon>Nematoda</taxon>
        <taxon>Chromadorea</taxon>
        <taxon>Rhabditida</taxon>
        <taxon>Tylenchina</taxon>
        <taxon>Panagrolaimomorpha</taxon>
        <taxon>Panagrolaimoidea</taxon>
        <taxon>Panagrolaimidae</taxon>
        <taxon>Panagrolaimus</taxon>
    </lineage>
</organism>
<evidence type="ECO:0000313" key="2">
    <source>
        <dbReference type="Proteomes" id="UP000887578"/>
    </source>
</evidence>
<dbReference type="SUPFAM" id="SSF54001">
    <property type="entry name" value="Cysteine proteinases"/>
    <property type="match status" value="1"/>
</dbReference>